<evidence type="ECO:0000313" key="4">
    <source>
        <dbReference type="Proteomes" id="UP000242519"/>
    </source>
</evidence>
<dbReference type="EMBL" id="MZNU01000266">
    <property type="protein sequence ID" value="OWP01602.1"/>
    <property type="molecule type" value="Genomic_DNA"/>
</dbReference>
<keyword evidence="2" id="KW-0472">Membrane</keyword>
<accession>A0A218Z1I0</accession>
<feature type="region of interest" description="Disordered" evidence="1">
    <location>
        <begin position="143"/>
        <end position="165"/>
    </location>
</feature>
<protein>
    <submittedName>
        <fullName evidence="3">F5/8 type C domain protein</fullName>
    </submittedName>
</protein>
<proteinExistence type="predicted"/>
<name>A0A218Z1I0_9HELO</name>
<evidence type="ECO:0000256" key="1">
    <source>
        <dbReference type="SAM" id="MobiDB-lite"/>
    </source>
</evidence>
<dbReference type="STRING" id="503106.A0A218Z1I0"/>
<dbReference type="InParanoid" id="A0A218Z1I0"/>
<feature type="region of interest" description="Disordered" evidence="1">
    <location>
        <begin position="204"/>
        <end position="232"/>
    </location>
</feature>
<feature type="region of interest" description="Disordered" evidence="1">
    <location>
        <begin position="330"/>
        <end position="350"/>
    </location>
</feature>
<organism evidence="3 4">
    <name type="scientific">Diplocarpon coronariae</name>
    <dbReference type="NCBI Taxonomy" id="2795749"/>
    <lineage>
        <taxon>Eukaryota</taxon>
        <taxon>Fungi</taxon>
        <taxon>Dikarya</taxon>
        <taxon>Ascomycota</taxon>
        <taxon>Pezizomycotina</taxon>
        <taxon>Leotiomycetes</taxon>
        <taxon>Helotiales</taxon>
        <taxon>Drepanopezizaceae</taxon>
        <taxon>Diplocarpon</taxon>
    </lineage>
</organism>
<feature type="transmembrane region" description="Helical" evidence="2">
    <location>
        <begin position="27"/>
        <end position="49"/>
    </location>
</feature>
<keyword evidence="2" id="KW-1133">Transmembrane helix</keyword>
<evidence type="ECO:0000313" key="3">
    <source>
        <dbReference type="EMBL" id="OWP01602.1"/>
    </source>
</evidence>
<evidence type="ECO:0000256" key="2">
    <source>
        <dbReference type="SAM" id="Phobius"/>
    </source>
</evidence>
<dbReference type="AlphaFoldDB" id="A0A218Z1I0"/>
<reference evidence="3 4" key="1">
    <citation type="submission" date="2017-04" db="EMBL/GenBank/DDBJ databases">
        <title>Draft genome sequence of Marssonina coronaria NL1: causal agent of apple blotch.</title>
        <authorList>
            <person name="Cheng Q."/>
        </authorList>
    </citation>
    <scope>NUCLEOTIDE SEQUENCE [LARGE SCALE GENOMIC DNA]</scope>
    <source>
        <strain evidence="3 4">NL1</strain>
    </source>
</reference>
<keyword evidence="2" id="KW-0812">Transmembrane</keyword>
<sequence>MAPFIHYAPKQSVSHQTHEVQAQREQILALVSVGVVAFSIIVTLGYSFYGQYQRINSKRQFDIEEGLIEVNEARAFRPSDSSLKDGSYTIGTEDAVSPLVRNPFLQSPPATLQVPMTPMASNAPMTPSVTAFVETHALFNPNMKRSRTLPRQKGPGISSSRARHGSISYPNIYEDEERHPLASHPSSSSLRSFYRGGLVPMAPSTTMQTRRPSSPPMILIPRTPGSPRLSADRRRVRSFWSLSEESIGHHSPSYESTTSEYPSNGLTALRAPSTFGFGRMSYPDSSAALSTTAGRIETPRRTIFPIDMKGNPPTLSYPLALLRRSSGTYDASELGLPQSPQSPRHEDDFTSPRIKDHSFLSQATFRDFQELSGGNIERWLSGSAGTASAFGSVPGSGRASSRRASSDLKMYMRRHCRISSITSMSSRRASGEEIFIGAAF</sequence>
<dbReference type="Proteomes" id="UP000242519">
    <property type="component" value="Unassembled WGS sequence"/>
</dbReference>
<comment type="caution">
    <text evidence="3">The sequence shown here is derived from an EMBL/GenBank/DDBJ whole genome shotgun (WGS) entry which is preliminary data.</text>
</comment>
<dbReference type="OrthoDB" id="3542176at2759"/>
<gene>
    <name evidence="3" type="ORF">B2J93_2118</name>
</gene>
<keyword evidence="4" id="KW-1185">Reference proteome</keyword>